<dbReference type="InterPro" id="IPR003115">
    <property type="entry name" value="ParB_N"/>
</dbReference>
<dbReference type="FunFam" id="3.90.1530.30:FF:000001">
    <property type="entry name" value="Chromosome partitioning protein ParB"/>
    <property type="match status" value="1"/>
</dbReference>
<dbReference type="NCBIfam" id="TIGR00180">
    <property type="entry name" value="parB_part"/>
    <property type="match status" value="1"/>
</dbReference>
<dbReference type="Gene3D" id="1.10.10.2830">
    <property type="match status" value="1"/>
</dbReference>
<dbReference type="Pfam" id="PF02195">
    <property type="entry name" value="ParB_N"/>
    <property type="match status" value="1"/>
</dbReference>
<dbReference type="SUPFAM" id="SSF110849">
    <property type="entry name" value="ParB/Sulfiredoxin"/>
    <property type="match status" value="1"/>
</dbReference>
<proteinExistence type="inferred from homology"/>
<dbReference type="Proteomes" id="UP000441797">
    <property type="component" value="Unassembled WGS sequence"/>
</dbReference>
<sequence length="314" mass="36053">MTRQPSSRRKSDKPYKSQANLDVLFGEEEVPTSSQTVKLDAIVLPERQPRRYFDPQKLEQLTKSVKAYGILENLLIRPVQGQEGLYELVAGERRYRAAQAAGLTEVPVAIRQLTDEQAIQISLVENLQREDLNPLEETEAILQLLASRLKIAESDVSSLLYRMLNDIQRMTNNVISQPEAETVKQMFAELGLMEWESFINNRLPLLRLPEEILEALRSGQIEYTKAKAIASLKDEQQRKELLAHAIQESLSLSQIRERLNSVQPKKVSSPSPQSHIQIISRRLNQAKLWDKDPKKWKQVQGWLQKIEKLLEEGQ</sequence>
<dbReference type="Pfam" id="PF17762">
    <property type="entry name" value="HTH_ParB"/>
    <property type="match status" value="1"/>
</dbReference>
<evidence type="ECO:0000259" key="4">
    <source>
        <dbReference type="SMART" id="SM00470"/>
    </source>
</evidence>
<dbReference type="GO" id="GO:0003677">
    <property type="term" value="F:DNA binding"/>
    <property type="evidence" value="ECO:0007669"/>
    <property type="project" value="UniProtKB-KW"/>
</dbReference>
<keyword evidence="3" id="KW-0175">Coiled coil</keyword>
<keyword evidence="2" id="KW-0238">DNA-binding</keyword>
<dbReference type="InterPro" id="IPR036086">
    <property type="entry name" value="ParB/Sulfiredoxin_sf"/>
</dbReference>
<feature type="coiled-coil region" evidence="3">
    <location>
        <begin position="110"/>
        <end position="155"/>
    </location>
</feature>
<dbReference type="EMBL" id="NAPY01000077">
    <property type="protein sequence ID" value="MUL39381.1"/>
    <property type="molecule type" value="Genomic_DNA"/>
</dbReference>
<comment type="caution">
    <text evidence="5">The sequence shown here is derived from an EMBL/GenBank/DDBJ whole genome shotgun (WGS) entry which is preliminary data.</text>
</comment>
<gene>
    <name evidence="5" type="ORF">BWI75_24650</name>
</gene>
<dbReference type="InterPro" id="IPR050336">
    <property type="entry name" value="Chromosome_partition/occlusion"/>
</dbReference>
<evidence type="ECO:0000313" key="5">
    <source>
        <dbReference type="EMBL" id="MUL39381.1"/>
    </source>
</evidence>
<evidence type="ECO:0000313" key="6">
    <source>
        <dbReference type="Proteomes" id="UP000441797"/>
    </source>
</evidence>
<dbReference type="PANTHER" id="PTHR33375:SF7">
    <property type="entry name" value="CHROMOSOME 2-PARTITIONING PROTEIN PARB-RELATED"/>
    <property type="match status" value="1"/>
</dbReference>
<dbReference type="InterPro" id="IPR004437">
    <property type="entry name" value="ParB/RepB/Spo0J"/>
</dbReference>
<accession>A0A6N8G2H0</accession>
<keyword evidence="6" id="KW-1185">Reference proteome</keyword>
<dbReference type="Gene3D" id="3.90.1530.30">
    <property type="match status" value="1"/>
</dbReference>
<dbReference type="PANTHER" id="PTHR33375">
    <property type="entry name" value="CHROMOSOME-PARTITIONING PROTEIN PARB-RELATED"/>
    <property type="match status" value="1"/>
</dbReference>
<organism evidence="5 6">
    <name type="scientific">Gloeocapsopsis dulcis AAB1 = 1H9</name>
    <dbReference type="NCBI Taxonomy" id="1433147"/>
    <lineage>
        <taxon>Bacteria</taxon>
        <taxon>Bacillati</taxon>
        <taxon>Cyanobacteriota</taxon>
        <taxon>Cyanophyceae</taxon>
        <taxon>Oscillatoriophycideae</taxon>
        <taxon>Chroococcales</taxon>
        <taxon>Chroococcaceae</taxon>
        <taxon>Gloeocapsopsis</taxon>
        <taxon>Gloeocapsopsis dulcis</taxon>
    </lineage>
</organism>
<feature type="domain" description="ParB-like N-terminal" evidence="4">
    <location>
        <begin position="35"/>
        <end position="127"/>
    </location>
</feature>
<dbReference type="RefSeq" id="WP_105221022.1">
    <property type="nucleotide sequence ID" value="NZ_CAWNSU010000079.1"/>
</dbReference>
<dbReference type="OrthoDB" id="9802051at2"/>
<protein>
    <submittedName>
        <fullName evidence="5">Chromosome partitioning protein ParB</fullName>
    </submittedName>
</protein>
<dbReference type="SUPFAM" id="SSF109709">
    <property type="entry name" value="KorB DNA-binding domain-like"/>
    <property type="match status" value="1"/>
</dbReference>
<evidence type="ECO:0000256" key="2">
    <source>
        <dbReference type="ARBA" id="ARBA00023125"/>
    </source>
</evidence>
<dbReference type="SMART" id="SM00470">
    <property type="entry name" value="ParB"/>
    <property type="match status" value="1"/>
</dbReference>
<dbReference type="AlphaFoldDB" id="A0A6N8G2H0"/>
<evidence type="ECO:0000256" key="1">
    <source>
        <dbReference type="ARBA" id="ARBA00006295"/>
    </source>
</evidence>
<evidence type="ECO:0000256" key="3">
    <source>
        <dbReference type="SAM" id="Coils"/>
    </source>
</evidence>
<dbReference type="InterPro" id="IPR041468">
    <property type="entry name" value="HTH_ParB/Spo0J"/>
</dbReference>
<name>A0A6N8G2H0_9CHRO</name>
<reference evidence="5 6" key="1">
    <citation type="journal article" date="2019" name="Front. Microbiol.">
        <title>Genomic Features for Desiccation Tolerance and Sugar Biosynthesis in the Extremophile Gloeocapsopsis sp. UTEX B3054.</title>
        <authorList>
            <person name="Urrejola C."/>
            <person name="Alcorta J."/>
            <person name="Salas L."/>
            <person name="Vasquez M."/>
            <person name="Polz M.F."/>
            <person name="Vicuna R."/>
            <person name="Diez B."/>
        </authorList>
    </citation>
    <scope>NUCLEOTIDE SEQUENCE [LARGE SCALE GENOMIC DNA]</scope>
    <source>
        <strain evidence="5 6">1H9</strain>
    </source>
</reference>
<dbReference type="GO" id="GO:0005694">
    <property type="term" value="C:chromosome"/>
    <property type="evidence" value="ECO:0007669"/>
    <property type="project" value="TreeGrafter"/>
</dbReference>
<dbReference type="GO" id="GO:0007059">
    <property type="term" value="P:chromosome segregation"/>
    <property type="evidence" value="ECO:0007669"/>
    <property type="project" value="TreeGrafter"/>
</dbReference>
<comment type="similarity">
    <text evidence="1">Belongs to the ParB family.</text>
</comment>